<gene>
    <name evidence="7" type="ORF">HJC23_003491</name>
</gene>
<dbReference type="Proteomes" id="UP001516023">
    <property type="component" value="Unassembled WGS sequence"/>
</dbReference>
<feature type="transmembrane region" description="Helical" evidence="6">
    <location>
        <begin position="444"/>
        <end position="467"/>
    </location>
</feature>
<dbReference type="InterPro" id="IPR011701">
    <property type="entry name" value="MFS"/>
</dbReference>
<feature type="transmembrane region" description="Helical" evidence="6">
    <location>
        <begin position="415"/>
        <end position="432"/>
    </location>
</feature>
<dbReference type="InterPro" id="IPR036259">
    <property type="entry name" value="MFS_trans_sf"/>
</dbReference>
<keyword evidence="5 6" id="KW-0472">Membrane</keyword>
<dbReference type="GO" id="GO:0016020">
    <property type="term" value="C:membrane"/>
    <property type="evidence" value="ECO:0007669"/>
    <property type="project" value="UniProtKB-SubCell"/>
</dbReference>
<feature type="transmembrane region" description="Helical" evidence="6">
    <location>
        <begin position="189"/>
        <end position="209"/>
    </location>
</feature>
<feature type="transmembrane region" description="Helical" evidence="6">
    <location>
        <begin position="106"/>
        <end position="125"/>
    </location>
</feature>
<dbReference type="Pfam" id="PF07690">
    <property type="entry name" value="MFS_1"/>
    <property type="match status" value="1"/>
</dbReference>
<feature type="transmembrane region" description="Helical" evidence="6">
    <location>
        <begin position="52"/>
        <end position="72"/>
    </location>
</feature>
<evidence type="ECO:0000256" key="4">
    <source>
        <dbReference type="ARBA" id="ARBA00022989"/>
    </source>
</evidence>
<dbReference type="PANTHER" id="PTHR43385:SF1">
    <property type="entry name" value="RIBOFLAVIN TRANSPORTER RIBJ"/>
    <property type="match status" value="1"/>
</dbReference>
<sequence length="489" mass="52391">MAYQEDVINVDSILSLMGGTIFHFIVGIKIMWGNVTPYVTSYLVQFNPDVSYHNTLHVYTAVFLGQSLFMYLGGQLEKKIGPRTTCFIGAALISSGTYLSSYCKSISTLGIVGIGIGLSYSSPIVCGFKYFKKSKGIVTGVITTGTGAGPFLFGLIATTFVNKENYPVDGSTGLYDPETSPVVGRVPSMFRLLGAIYAVCGFLGASLLISPPDDSHSMEPTLAGIGKGESAPINAKNRSGYGETPTSGDDTTIPNTSAFVKGKGHQRYGSRVKFTTTFELTTPQMIRDSLCWLLIATKIFTGVSGFYVAATYKSFGQTAISDDHFITVVGCLGCLSSGVSRLVWGATADKIGHFKALEVASYASPVFMIIYTLTVQSKLCFGLSAVVLLFGLWGANYCLLPSIASFLFGDKHMGTNYGFIFLVFGLSCTFIIDVSGGSGVSFFFLNWVFVIVGFIGAALCSQIRYLTTKVSDEKALKHHRATSSVGSMI</sequence>
<evidence type="ECO:0000313" key="8">
    <source>
        <dbReference type="Proteomes" id="UP001516023"/>
    </source>
</evidence>
<dbReference type="SUPFAM" id="SSF103473">
    <property type="entry name" value="MFS general substrate transporter"/>
    <property type="match status" value="1"/>
</dbReference>
<accession>A0ABD3QW18</accession>
<dbReference type="PANTHER" id="PTHR43385">
    <property type="entry name" value="RIBOFLAVIN TRANSPORTER RIBJ"/>
    <property type="match status" value="1"/>
</dbReference>
<dbReference type="EMBL" id="JABMIG020000015">
    <property type="protein sequence ID" value="KAL3803216.1"/>
    <property type="molecule type" value="Genomic_DNA"/>
</dbReference>
<evidence type="ECO:0008006" key="9">
    <source>
        <dbReference type="Google" id="ProtNLM"/>
    </source>
</evidence>
<keyword evidence="2" id="KW-0813">Transport</keyword>
<dbReference type="InterPro" id="IPR052983">
    <property type="entry name" value="MFS_Riboflavin_Transporter"/>
</dbReference>
<comment type="subcellular location">
    <subcellularLocation>
        <location evidence="1">Membrane</location>
        <topology evidence="1">Multi-pass membrane protein</topology>
    </subcellularLocation>
</comment>
<feature type="transmembrane region" description="Helical" evidence="6">
    <location>
        <begin position="290"/>
        <end position="312"/>
    </location>
</feature>
<evidence type="ECO:0000256" key="3">
    <source>
        <dbReference type="ARBA" id="ARBA00022692"/>
    </source>
</evidence>
<keyword evidence="4 6" id="KW-1133">Transmembrane helix</keyword>
<evidence type="ECO:0000313" key="7">
    <source>
        <dbReference type="EMBL" id="KAL3803216.1"/>
    </source>
</evidence>
<feature type="transmembrane region" description="Helical" evidence="6">
    <location>
        <begin position="356"/>
        <end position="375"/>
    </location>
</feature>
<comment type="caution">
    <text evidence="7">The sequence shown here is derived from an EMBL/GenBank/DDBJ whole genome shotgun (WGS) entry which is preliminary data.</text>
</comment>
<evidence type="ECO:0000256" key="6">
    <source>
        <dbReference type="SAM" id="Phobius"/>
    </source>
</evidence>
<feature type="transmembrane region" description="Helical" evidence="6">
    <location>
        <begin position="324"/>
        <end position="344"/>
    </location>
</feature>
<feature type="transmembrane region" description="Helical" evidence="6">
    <location>
        <begin position="84"/>
        <end position="100"/>
    </location>
</feature>
<reference evidence="7 8" key="1">
    <citation type="journal article" date="2020" name="G3 (Bethesda)">
        <title>Improved Reference Genome for Cyclotella cryptica CCMP332, a Model for Cell Wall Morphogenesis, Salinity Adaptation, and Lipid Production in Diatoms (Bacillariophyta).</title>
        <authorList>
            <person name="Roberts W.R."/>
            <person name="Downey K.M."/>
            <person name="Ruck E.C."/>
            <person name="Traller J.C."/>
            <person name="Alverson A.J."/>
        </authorList>
    </citation>
    <scope>NUCLEOTIDE SEQUENCE [LARGE SCALE GENOMIC DNA]</scope>
    <source>
        <strain evidence="7 8">CCMP332</strain>
    </source>
</reference>
<evidence type="ECO:0000256" key="2">
    <source>
        <dbReference type="ARBA" id="ARBA00022448"/>
    </source>
</evidence>
<dbReference type="Gene3D" id="1.20.1250.20">
    <property type="entry name" value="MFS general substrate transporter like domains"/>
    <property type="match status" value="1"/>
</dbReference>
<dbReference type="AlphaFoldDB" id="A0ABD3QW18"/>
<keyword evidence="3 6" id="KW-0812">Transmembrane</keyword>
<proteinExistence type="predicted"/>
<protein>
    <recommendedName>
        <fullName evidence="9">Major facilitator superfamily (MFS) profile domain-containing protein</fullName>
    </recommendedName>
</protein>
<evidence type="ECO:0000256" key="5">
    <source>
        <dbReference type="ARBA" id="ARBA00023136"/>
    </source>
</evidence>
<evidence type="ECO:0000256" key="1">
    <source>
        <dbReference type="ARBA" id="ARBA00004141"/>
    </source>
</evidence>
<feature type="transmembrane region" description="Helical" evidence="6">
    <location>
        <begin position="12"/>
        <end position="32"/>
    </location>
</feature>
<keyword evidence="8" id="KW-1185">Reference proteome</keyword>
<feature type="transmembrane region" description="Helical" evidence="6">
    <location>
        <begin position="137"/>
        <end position="161"/>
    </location>
</feature>
<name>A0ABD3QW18_9STRA</name>
<organism evidence="7 8">
    <name type="scientific">Cyclotella cryptica</name>
    <dbReference type="NCBI Taxonomy" id="29204"/>
    <lineage>
        <taxon>Eukaryota</taxon>
        <taxon>Sar</taxon>
        <taxon>Stramenopiles</taxon>
        <taxon>Ochrophyta</taxon>
        <taxon>Bacillariophyta</taxon>
        <taxon>Coscinodiscophyceae</taxon>
        <taxon>Thalassiosirophycidae</taxon>
        <taxon>Stephanodiscales</taxon>
        <taxon>Stephanodiscaceae</taxon>
        <taxon>Cyclotella</taxon>
    </lineage>
</organism>
<feature type="transmembrane region" description="Helical" evidence="6">
    <location>
        <begin position="381"/>
        <end position="408"/>
    </location>
</feature>